<dbReference type="PaxDb" id="410072-ERS852525_03261"/>
<dbReference type="Proteomes" id="UP000095362">
    <property type="component" value="Unassembled WGS sequence"/>
</dbReference>
<name>A0A174ISI6_9FIRM</name>
<dbReference type="EMBL" id="CYZK01000035">
    <property type="protein sequence ID" value="CUO87870.1"/>
    <property type="molecule type" value="Genomic_DNA"/>
</dbReference>
<sequence length="102" mass="11459">MHFVVKKKLEICANAGEFGSLYKSIFKAGLAPFGLALTPNISLVIINLILQGVGDGSQPLMSKYYGEKRTNDLAEAKHMAYTFAIIYLPYYSDKLYDKIRDF</sequence>
<evidence type="ECO:0000313" key="2">
    <source>
        <dbReference type="Proteomes" id="UP000095362"/>
    </source>
</evidence>
<reference evidence="1 2" key="1">
    <citation type="submission" date="2015-09" db="EMBL/GenBank/DDBJ databases">
        <authorList>
            <consortium name="Pathogen Informatics"/>
        </authorList>
    </citation>
    <scope>NUCLEOTIDE SEQUENCE [LARGE SCALE GENOMIC DNA]</scope>
    <source>
        <strain evidence="1 2">2789STDY5834866</strain>
    </source>
</reference>
<dbReference type="STRING" id="410072.ERS852525_03261"/>
<accession>A0A174ISI6</accession>
<evidence type="ECO:0000313" key="1">
    <source>
        <dbReference type="EMBL" id="CUO87870.1"/>
    </source>
</evidence>
<dbReference type="AlphaFoldDB" id="A0A174ISI6"/>
<organism evidence="1 2">
    <name type="scientific">Coprococcus comes</name>
    <dbReference type="NCBI Taxonomy" id="410072"/>
    <lineage>
        <taxon>Bacteria</taxon>
        <taxon>Bacillati</taxon>
        <taxon>Bacillota</taxon>
        <taxon>Clostridia</taxon>
        <taxon>Lachnospirales</taxon>
        <taxon>Lachnospiraceae</taxon>
        <taxon>Coprococcus</taxon>
    </lineage>
</organism>
<proteinExistence type="predicted"/>
<gene>
    <name evidence="1" type="ORF">ERS852481_03091</name>
</gene>
<protein>
    <submittedName>
        <fullName evidence="1">Uncharacterized protein</fullName>
    </submittedName>
</protein>